<dbReference type="OrthoDB" id="3039229at2759"/>
<evidence type="ECO:0000313" key="3">
    <source>
        <dbReference type="Proteomes" id="UP000623467"/>
    </source>
</evidence>
<sequence>MDDHPNPSAKYTHSSTSDAESPSHASGMFSHSNQFTVTGKTFTNITNHYAAPRLPSDFRMIPMGDIDLRHEILVNERTGVAYSRGHRACVRRMHSAKARIDGRKSRVTVVIYQGNDAEKEWRKDIAKYMSIRHPNIIQICGAANSNGIFAAIFNDVDLIPLAQCLDRYRNSHFSTVYIYACCNRDFSEAYCYIYSEFCRGLSPFDCTKWIRRSTGRLCAELIPADYGLWLDSDRPEAPAFSGIYSSSEDTETITTFIDSLTLEQYHAICRWNLGQHQWIALSADTTVNLGVVFRYSGNPLEDSIEIASLSSMDVHCLGDWRNPEGSIGEGMPNGWTRFQSGHVLNEALFMFFSTSRWDTWLSQANHIFGRLQIMSNFEDYAYPEDDESEYPHTSAGDDSGVDAESSHYQEIVHDPAGAEHTDISNCAHCDASFVADEISTLQNDIPEPTLSWSLKCLMLTQPVLFIFLASSWAYDHISISFSLVL</sequence>
<feature type="region of interest" description="Disordered" evidence="1">
    <location>
        <begin position="1"/>
        <end position="31"/>
    </location>
</feature>
<name>A0A8H7DMW7_9AGAR</name>
<comment type="caution">
    <text evidence="2">The sequence shown here is derived from an EMBL/GenBank/DDBJ whole genome shotgun (WGS) entry which is preliminary data.</text>
</comment>
<dbReference type="Proteomes" id="UP000623467">
    <property type="component" value="Unassembled WGS sequence"/>
</dbReference>
<evidence type="ECO:0008006" key="4">
    <source>
        <dbReference type="Google" id="ProtNLM"/>
    </source>
</evidence>
<protein>
    <recommendedName>
        <fullName evidence="4">Protein kinase domain-containing protein</fullName>
    </recommendedName>
</protein>
<feature type="compositionally biased region" description="Polar residues" evidence="1">
    <location>
        <begin position="9"/>
        <end position="31"/>
    </location>
</feature>
<reference evidence="2" key="1">
    <citation type="submission" date="2020-05" db="EMBL/GenBank/DDBJ databases">
        <title>Mycena genomes resolve the evolution of fungal bioluminescence.</title>
        <authorList>
            <person name="Tsai I.J."/>
        </authorList>
    </citation>
    <scope>NUCLEOTIDE SEQUENCE</scope>
    <source>
        <strain evidence="2">160909Yilan</strain>
    </source>
</reference>
<evidence type="ECO:0000256" key="1">
    <source>
        <dbReference type="SAM" id="MobiDB-lite"/>
    </source>
</evidence>
<organism evidence="2 3">
    <name type="scientific">Mycena sanguinolenta</name>
    <dbReference type="NCBI Taxonomy" id="230812"/>
    <lineage>
        <taxon>Eukaryota</taxon>
        <taxon>Fungi</taxon>
        <taxon>Dikarya</taxon>
        <taxon>Basidiomycota</taxon>
        <taxon>Agaricomycotina</taxon>
        <taxon>Agaricomycetes</taxon>
        <taxon>Agaricomycetidae</taxon>
        <taxon>Agaricales</taxon>
        <taxon>Marasmiineae</taxon>
        <taxon>Mycenaceae</taxon>
        <taxon>Mycena</taxon>
    </lineage>
</organism>
<gene>
    <name evidence="2" type="ORF">MSAN_00121700</name>
</gene>
<dbReference type="AlphaFoldDB" id="A0A8H7DMW7"/>
<evidence type="ECO:0000313" key="2">
    <source>
        <dbReference type="EMBL" id="KAF7377036.1"/>
    </source>
</evidence>
<feature type="region of interest" description="Disordered" evidence="1">
    <location>
        <begin position="385"/>
        <end position="406"/>
    </location>
</feature>
<dbReference type="EMBL" id="JACAZH010000001">
    <property type="protein sequence ID" value="KAF7377036.1"/>
    <property type="molecule type" value="Genomic_DNA"/>
</dbReference>
<keyword evidence="3" id="KW-1185">Reference proteome</keyword>
<proteinExistence type="predicted"/>
<accession>A0A8H7DMW7</accession>